<dbReference type="Proteomes" id="UP000029120">
    <property type="component" value="Chromosome 8"/>
</dbReference>
<feature type="domain" description="GOST seven transmembrane" evidence="8">
    <location>
        <begin position="169"/>
        <end position="403"/>
    </location>
</feature>
<feature type="signal peptide" evidence="7">
    <location>
        <begin position="1"/>
        <end position="22"/>
    </location>
</feature>
<evidence type="ECO:0000313" key="10">
    <source>
        <dbReference type="EMBL" id="KFK24720.1"/>
    </source>
</evidence>
<keyword evidence="5 6" id="KW-0472">Membrane</keyword>
<dbReference type="InterPro" id="IPR009637">
    <property type="entry name" value="GPR107/GPR108-like"/>
</dbReference>
<feature type="transmembrane region" description="Helical" evidence="6">
    <location>
        <begin position="235"/>
        <end position="260"/>
    </location>
</feature>
<keyword evidence="4 6" id="KW-1133">Transmembrane helix</keyword>
<feature type="chain" id="PRO_5005412811" description="Intimal thickness related receptor IRP domain-containing protein" evidence="7">
    <location>
        <begin position="23"/>
        <end position="427"/>
    </location>
</feature>
<keyword evidence="3 7" id="KW-0732">Signal</keyword>
<feature type="transmembrane region" description="Helical" evidence="6">
    <location>
        <begin position="348"/>
        <end position="370"/>
    </location>
</feature>
<dbReference type="OrthoDB" id="29657at2759"/>
<dbReference type="eggNOG" id="KOG2569">
    <property type="taxonomic scope" value="Eukaryota"/>
</dbReference>
<sequence>MTKLLPLLAVVFTVLFSTVTVAEIKSLTISDDSRPIILLEKFRFTQTGLVTISVSSVSLSSQVQDSSRLGFFVLSDESLPDILFELERNFSFCVLDSHYILRLFTFHDLSSSNFTRSYQVTSPNDYLIFFANCVPESKVSMNIKTELYNLDPTNGSKDYLSTGLTQLPGLYFIFSICYLSFFTLCGYFWYKNKQIVQRIHLLMTALLLSKALSMICAFEVKHNVRVTGEAHGWNIVFYVLRFIEDVLLFVVIVLIGTGWSLLKPKLQGKKKLLLMIVIPFQVLANIASVVIGETGPYVKDWVTWNQIQLLANIISCCAVIFTMCCSLRRKTLKTDGKNLAKLPMFRGFYVLVIVYLVFTRIGVFVLDVIVAYEYQWVSNAVGEIASLVFYVLMFYMFRPTERNEYFGVDDEEEEAMEVALKKEELEL</sequence>
<reference evidence="11" key="1">
    <citation type="journal article" date="2015" name="Nat. Plants">
        <title>Genome expansion of Arabis alpina linked with retrotransposition and reduced symmetric DNA methylation.</title>
        <authorList>
            <person name="Willing E.M."/>
            <person name="Rawat V."/>
            <person name="Mandakova T."/>
            <person name="Maumus F."/>
            <person name="James G.V."/>
            <person name="Nordstroem K.J."/>
            <person name="Becker C."/>
            <person name="Warthmann N."/>
            <person name="Chica C."/>
            <person name="Szarzynska B."/>
            <person name="Zytnicki M."/>
            <person name="Albani M.C."/>
            <person name="Kiefer C."/>
            <person name="Bergonzi S."/>
            <person name="Castaings L."/>
            <person name="Mateos J.L."/>
            <person name="Berns M.C."/>
            <person name="Bujdoso N."/>
            <person name="Piofczyk T."/>
            <person name="de Lorenzo L."/>
            <person name="Barrero-Sicilia C."/>
            <person name="Mateos I."/>
            <person name="Piednoel M."/>
            <person name="Hagmann J."/>
            <person name="Chen-Min-Tao R."/>
            <person name="Iglesias-Fernandez R."/>
            <person name="Schuster S.C."/>
            <person name="Alonso-Blanco C."/>
            <person name="Roudier F."/>
            <person name="Carbonero P."/>
            <person name="Paz-Ares J."/>
            <person name="Davis S.J."/>
            <person name="Pecinka A."/>
            <person name="Quesneville H."/>
            <person name="Colot V."/>
            <person name="Lysak M.A."/>
            <person name="Weigel D."/>
            <person name="Coupland G."/>
            <person name="Schneeberger K."/>
        </authorList>
    </citation>
    <scope>NUCLEOTIDE SEQUENCE [LARGE SCALE GENOMIC DNA]</scope>
    <source>
        <strain evidence="11">cv. Pajares</strain>
    </source>
</reference>
<dbReference type="OMA" id="WTEIFLF"/>
<evidence type="ECO:0000259" key="9">
    <source>
        <dbReference type="Pfam" id="PF21904"/>
    </source>
</evidence>
<organism evidence="10 11">
    <name type="scientific">Arabis alpina</name>
    <name type="common">Alpine rock-cress</name>
    <dbReference type="NCBI Taxonomy" id="50452"/>
    <lineage>
        <taxon>Eukaryota</taxon>
        <taxon>Viridiplantae</taxon>
        <taxon>Streptophyta</taxon>
        <taxon>Embryophyta</taxon>
        <taxon>Tracheophyta</taxon>
        <taxon>Spermatophyta</taxon>
        <taxon>Magnoliopsida</taxon>
        <taxon>eudicotyledons</taxon>
        <taxon>Gunneridae</taxon>
        <taxon>Pentapetalae</taxon>
        <taxon>rosids</taxon>
        <taxon>malvids</taxon>
        <taxon>Brassicales</taxon>
        <taxon>Brassicaceae</taxon>
        <taxon>Arabideae</taxon>
        <taxon>Arabis</taxon>
    </lineage>
</organism>
<accession>A0A087G4B8</accession>
<feature type="domain" description="CAND6/7 N-terminal" evidence="9">
    <location>
        <begin position="25"/>
        <end position="149"/>
    </location>
</feature>
<gene>
    <name evidence="10" type="ordered locus">AALP_Aa8g015900</name>
</gene>
<dbReference type="EMBL" id="CM002876">
    <property type="protein sequence ID" value="KFK24720.1"/>
    <property type="molecule type" value="Genomic_DNA"/>
</dbReference>
<keyword evidence="11" id="KW-1185">Reference proteome</keyword>
<feature type="transmembrane region" description="Helical" evidence="6">
    <location>
        <begin position="272"/>
        <end position="292"/>
    </location>
</feature>
<protein>
    <recommendedName>
        <fullName evidence="12">Intimal thickness related receptor IRP domain-containing protein</fullName>
    </recommendedName>
</protein>
<dbReference type="GO" id="GO:0016020">
    <property type="term" value="C:membrane"/>
    <property type="evidence" value="ECO:0007669"/>
    <property type="project" value="UniProtKB-SubCell"/>
</dbReference>
<evidence type="ECO:0000256" key="5">
    <source>
        <dbReference type="ARBA" id="ARBA00023136"/>
    </source>
</evidence>
<evidence type="ECO:0000256" key="6">
    <source>
        <dbReference type="SAM" id="Phobius"/>
    </source>
</evidence>
<feature type="transmembrane region" description="Helical" evidence="6">
    <location>
        <begin position="376"/>
        <end position="397"/>
    </location>
</feature>
<comment type="subcellular location">
    <subcellularLocation>
        <location evidence="1">Membrane</location>
        <topology evidence="1">Multi-pass membrane protein</topology>
    </subcellularLocation>
</comment>
<evidence type="ECO:0000259" key="8">
    <source>
        <dbReference type="Pfam" id="PF06814"/>
    </source>
</evidence>
<dbReference type="Gramene" id="KFK24720">
    <property type="protein sequence ID" value="KFK24720"/>
    <property type="gene ID" value="AALP_AA8G015900"/>
</dbReference>
<feature type="transmembrane region" description="Helical" evidence="6">
    <location>
        <begin position="201"/>
        <end position="220"/>
    </location>
</feature>
<evidence type="ECO:0000256" key="2">
    <source>
        <dbReference type="ARBA" id="ARBA00022692"/>
    </source>
</evidence>
<evidence type="ECO:0000256" key="7">
    <source>
        <dbReference type="SAM" id="SignalP"/>
    </source>
</evidence>
<evidence type="ECO:0000256" key="1">
    <source>
        <dbReference type="ARBA" id="ARBA00004141"/>
    </source>
</evidence>
<dbReference type="Pfam" id="PF21904">
    <property type="entry name" value="CAND6-7_N"/>
    <property type="match status" value="1"/>
</dbReference>
<feature type="transmembrane region" description="Helical" evidence="6">
    <location>
        <begin position="307"/>
        <end position="327"/>
    </location>
</feature>
<dbReference type="GO" id="GO:0005794">
    <property type="term" value="C:Golgi apparatus"/>
    <property type="evidence" value="ECO:0007669"/>
    <property type="project" value="TreeGrafter"/>
</dbReference>
<keyword evidence="2 6" id="KW-0812">Transmembrane</keyword>
<feature type="transmembrane region" description="Helical" evidence="6">
    <location>
        <begin position="169"/>
        <end position="189"/>
    </location>
</feature>
<evidence type="ECO:0000256" key="3">
    <source>
        <dbReference type="ARBA" id="ARBA00022729"/>
    </source>
</evidence>
<dbReference type="InterPro" id="IPR053937">
    <property type="entry name" value="GOST_TM"/>
</dbReference>
<name>A0A087G4B8_ARAAL</name>
<proteinExistence type="predicted"/>
<dbReference type="PANTHER" id="PTHR21229:SF2">
    <property type="entry name" value="RE59932P"/>
    <property type="match status" value="1"/>
</dbReference>
<evidence type="ECO:0000313" key="11">
    <source>
        <dbReference type="Proteomes" id="UP000029120"/>
    </source>
</evidence>
<evidence type="ECO:0008006" key="12">
    <source>
        <dbReference type="Google" id="ProtNLM"/>
    </source>
</evidence>
<dbReference type="GO" id="GO:0007186">
    <property type="term" value="P:G protein-coupled receptor signaling pathway"/>
    <property type="evidence" value="ECO:0007669"/>
    <property type="project" value="EnsemblPlants"/>
</dbReference>
<dbReference type="InterPro" id="IPR054103">
    <property type="entry name" value="CAND6-7_N"/>
</dbReference>
<dbReference type="AlphaFoldDB" id="A0A087G4B8"/>
<dbReference type="PANTHER" id="PTHR21229">
    <property type="entry name" value="LUNG SEVEN TRANSMEMBRANE RECEPTOR"/>
    <property type="match status" value="1"/>
</dbReference>
<dbReference type="Pfam" id="PF06814">
    <property type="entry name" value="GOST_TM"/>
    <property type="match status" value="1"/>
</dbReference>
<evidence type="ECO:0000256" key="4">
    <source>
        <dbReference type="ARBA" id="ARBA00022989"/>
    </source>
</evidence>